<dbReference type="OrthoDB" id="1112565at2759"/>
<evidence type="ECO:0000256" key="5">
    <source>
        <dbReference type="PROSITE-ProRule" id="PRU00125"/>
    </source>
</evidence>
<dbReference type="Pfam" id="PF00412">
    <property type="entry name" value="LIM"/>
    <property type="match status" value="1"/>
</dbReference>
<keyword evidence="9" id="KW-1185">Reference proteome</keyword>
<evidence type="ECO:0000256" key="1">
    <source>
        <dbReference type="ARBA" id="ARBA00022723"/>
    </source>
</evidence>
<dbReference type="CDD" id="cd08368">
    <property type="entry name" value="LIM"/>
    <property type="match status" value="1"/>
</dbReference>
<dbReference type="CDD" id="cd09397">
    <property type="entry name" value="LIM1_UF1"/>
    <property type="match status" value="1"/>
</dbReference>
<dbReference type="Proteomes" id="UP000076727">
    <property type="component" value="Unassembled WGS sequence"/>
</dbReference>
<feature type="compositionally biased region" description="Polar residues" evidence="6">
    <location>
        <begin position="279"/>
        <end position="290"/>
    </location>
</feature>
<feature type="compositionally biased region" description="Low complexity" evidence="6">
    <location>
        <begin position="71"/>
        <end position="86"/>
    </location>
</feature>
<dbReference type="PROSITE" id="PS50023">
    <property type="entry name" value="LIM_DOMAIN_2"/>
    <property type="match status" value="1"/>
</dbReference>
<dbReference type="InterPro" id="IPR001781">
    <property type="entry name" value="Znf_LIM"/>
</dbReference>
<dbReference type="SUPFAM" id="SSF57716">
    <property type="entry name" value="Glucocorticoid receptor-like (DNA-binding domain)"/>
    <property type="match status" value="2"/>
</dbReference>
<reference evidence="8 9" key="1">
    <citation type="journal article" date="2016" name="Mol. Biol. Evol.">
        <title>Comparative Genomics of Early-Diverging Mushroom-Forming Fungi Provides Insights into the Origins of Lignocellulose Decay Capabilities.</title>
        <authorList>
            <person name="Nagy L.G."/>
            <person name="Riley R."/>
            <person name="Tritt A."/>
            <person name="Adam C."/>
            <person name="Daum C."/>
            <person name="Floudas D."/>
            <person name="Sun H."/>
            <person name="Yadav J.S."/>
            <person name="Pangilinan J."/>
            <person name="Larsson K.H."/>
            <person name="Matsuura K."/>
            <person name="Barry K."/>
            <person name="Labutti K."/>
            <person name="Kuo R."/>
            <person name="Ohm R.A."/>
            <person name="Bhattacharya S.S."/>
            <person name="Shirouzu T."/>
            <person name="Yoshinaga Y."/>
            <person name="Martin F.M."/>
            <person name="Grigoriev I.V."/>
            <person name="Hibbett D.S."/>
        </authorList>
    </citation>
    <scope>NUCLEOTIDE SEQUENCE [LARGE SCALE GENOMIC DNA]</scope>
    <source>
        <strain evidence="8 9">L-15889</strain>
    </source>
</reference>
<feature type="compositionally biased region" description="Polar residues" evidence="6">
    <location>
        <begin position="477"/>
        <end position="499"/>
    </location>
</feature>
<keyword evidence="1 5" id="KW-0479">Metal-binding</keyword>
<evidence type="ECO:0000256" key="3">
    <source>
        <dbReference type="ARBA" id="ARBA00022833"/>
    </source>
</evidence>
<dbReference type="PROSITE" id="PS00478">
    <property type="entry name" value="LIM_DOMAIN_1"/>
    <property type="match status" value="1"/>
</dbReference>
<dbReference type="AlphaFoldDB" id="A0A165RXY5"/>
<sequence>MAQLLNPAAVSEPGRISQILPSVKCSNCSQPVPIHELGEHVCAPAPAMPALKSLVSPLSAIERDPHKYQSRQALPAQRAVQAQQPVTSHQVAGPNAHVSLSGAPAGPQTRSRAPSTSSHRSTRTPEPGSSRYDHGASRAPLPSGPASPESERMRSPFAGNTPPVPPMPAEVPFPTTRSPSISSRSPTPGRSHPFIADALHPQRAPSTPGPRSILPPSLSNAARPVAHSSPAPSPYASQPQHPIARQRTPGPPTPSQLSVPPGRGRAASSATTGEYEVIYSTSNSNRSGPATISAFPPRFPPNATDRGMQPPRARTPSTSSLPPAQPPMRARAPSTSSVGAHPYSARAQTPSTPGKPHFERRPSNLGGGSAPVPPATPGPPPVPSSTPAPGAIRSPVPDIDTKIGGEAGMAGVGRRGFAAAVHAAMLAAHMGRNESSVSPLMIPGEGMDGRRANAPKFVDVVSAAQYGLGATPPLSPATLSPHSQKSPVSALHSRTQPTTPTSPGPAPNVSTSPSPRLSRGLSNASQRDRYVPPPLEPPKIPLPAVPSMPGTPTTPRLPFFEKFKAQQPQPDSPELMPSARPPSPPSDSDSGSEGGGLAYADDDDDDERLPSPKLPPIDTSVPSQAGPSSGGKIRFPSMASESQYSVTSPTSPPMPRRTLSDSRASRGPAKSTGALDRVMETLFEEGPSPLSSPTPKTAPLAPEGQRDSVTRPPKLPVRSHTSPTLGKVTKTRQKEWVCAKCTKVIEDGRWIQMEGGSVLCDRCWKNMYLPKCRRCTLTIEKQAVSSSDGQLKGKYHRECFNCHKCHKPFPDKTFYVHDGKPFCAYHYHEANDSLCAASSCGQPIEGPCAVSHAGQRYHPEHLLCEHPRCTERLVEYWEVDGCMLCERHAQGAMQEAAEEDDELDDLAAVMAGVRDSVAIRGMKRMTRFIDLGPSELR</sequence>
<feature type="compositionally biased region" description="Pro residues" evidence="6">
    <location>
        <begin position="531"/>
        <end position="546"/>
    </location>
</feature>
<evidence type="ECO:0000259" key="7">
    <source>
        <dbReference type="PROSITE" id="PS50023"/>
    </source>
</evidence>
<feature type="compositionally biased region" description="Low complexity" evidence="6">
    <location>
        <begin position="221"/>
        <end position="242"/>
    </location>
</feature>
<organism evidence="8 9">
    <name type="scientific">Daedalea quercina L-15889</name>
    <dbReference type="NCBI Taxonomy" id="1314783"/>
    <lineage>
        <taxon>Eukaryota</taxon>
        <taxon>Fungi</taxon>
        <taxon>Dikarya</taxon>
        <taxon>Basidiomycota</taxon>
        <taxon>Agaricomycotina</taxon>
        <taxon>Agaricomycetes</taxon>
        <taxon>Polyporales</taxon>
        <taxon>Fomitopsis</taxon>
    </lineage>
</organism>
<dbReference type="PANTHER" id="PTHR24205:SF16">
    <property type="entry name" value="GH01042P-RELATED"/>
    <property type="match status" value="1"/>
</dbReference>
<feature type="region of interest" description="Disordered" evidence="6">
    <location>
        <begin position="472"/>
        <end position="728"/>
    </location>
</feature>
<proteinExistence type="predicted"/>
<dbReference type="GO" id="GO:0003712">
    <property type="term" value="F:transcription coregulator activity"/>
    <property type="evidence" value="ECO:0007669"/>
    <property type="project" value="TreeGrafter"/>
</dbReference>
<feature type="compositionally biased region" description="Pro residues" evidence="6">
    <location>
        <begin position="162"/>
        <end position="171"/>
    </location>
</feature>
<evidence type="ECO:0000313" key="8">
    <source>
        <dbReference type="EMBL" id="KZT71289.1"/>
    </source>
</evidence>
<evidence type="ECO:0000256" key="4">
    <source>
        <dbReference type="ARBA" id="ARBA00023038"/>
    </source>
</evidence>
<dbReference type="SMART" id="SM00132">
    <property type="entry name" value="LIM"/>
    <property type="match status" value="2"/>
</dbReference>
<dbReference type="EMBL" id="KV429046">
    <property type="protein sequence ID" value="KZT71289.1"/>
    <property type="molecule type" value="Genomic_DNA"/>
</dbReference>
<evidence type="ECO:0000313" key="9">
    <source>
        <dbReference type="Proteomes" id="UP000076727"/>
    </source>
</evidence>
<dbReference type="Gene3D" id="2.10.110.10">
    <property type="entry name" value="Cysteine Rich Protein"/>
    <property type="match status" value="2"/>
</dbReference>
<accession>A0A165RXY5</accession>
<keyword evidence="4 5" id="KW-0440">LIM domain</keyword>
<evidence type="ECO:0000256" key="2">
    <source>
        <dbReference type="ARBA" id="ARBA00022737"/>
    </source>
</evidence>
<evidence type="ECO:0000256" key="6">
    <source>
        <dbReference type="SAM" id="MobiDB-lite"/>
    </source>
</evidence>
<name>A0A165RXY5_9APHY</name>
<dbReference type="GO" id="GO:0005634">
    <property type="term" value="C:nucleus"/>
    <property type="evidence" value="ECO:0007669"/>
    <property type="project" value="TreeGrafter"/>
</dbReference>
<feature type="domain" description="LIM zinc-binding" evidence="7">
    <location>
        <begin position="770"/>
        <end position="833"/>
    </location>
</feature>
<dbReference type="GO" id="GO:0046872">
    <property type="term" value="F:metal ion binding"/>
    <property type="evidence" value="ECO:0007669"/>
    <property type="project" value="UniProtKB-KW"/>
</dbReference>
<keyword evidence="2" id="KW-0677">Repeat</keyword>
<dbReference type="STRING" id="1314783.A0A165RXY5"/>
<gene>
    <name evidence="8" type="ORF">DAEQUDRAFT_724238</name>
</gene>
<feature type="compositionally biased region" description="Pro residues" evidence="6">
    <location>
        <begin position="371"/>
        <end position="386"/>
    </location>
</feature>
<dbReference type="PANTHER" id="PTHR24205">
    <property type="entry name" value="FOUR AND A HALF LIM DOMAINS PROTEIN"/>
    <property type="match status" value="1"/>
</dbReference>
<feature type="compositionally biased region" description="Low complexity" evidence="6">
    <location>
        <begin position="109"/>
        <end position="119"/>
    </location>
</feature>
<feature type="region of interest" description="Disordered" evidence="6">
    <location>
        <begin position="68"/>
        <end position="396"/>
    </location>
</feature>
<feature type="compositionally biased region" description="Polar residues" evidence="6">
    <location>
        <begin position="508"/>
        <end position="525"/>
    </location>
</feature>
<feature type="compositionally biased region" description="Low complexity" evidence="6">
    <location>
        <begin position="172"/>
        <end position="191"/>
    </location>
</feature>
<keyword evidence="3 5" id="KW-0862">Zinc</keyword>
<protein>
    <recommendedName>
        <fullName evidence="7">LIM zinc-binding domain-containing protein</fullName>
    </recommendedName>
</protein>
<dbReference type="GO" id="GO:0030695">
    <property type="term" value="F:GTPase regulator activity"/>
    <property type="evidence" value="ECO:0007669"/>
    <property type="project" value="UniProtKB-ARBA"/>
</dbReference>